<dbReference type="InterPro" id="IPR000504">
    <property type="entry name" value="RRM_dom"/>
</dbReference>
<dbReference type="PROSITE" id="PS50102">
    <property type="entry name" value="RRM"/>
    <property type="match status" value="1"/>
</dbReference>
<dbReference type="HOGENOM" id="CLU_479099_0_0_1"/>
<feature type="domain" description="RRM" evidence="6">
    <location>
        <begin position="147"/>
        <end position="223"/>
    </location>
</feature>
<dbReference type="SMART" id="SM00360">
    <property type="entry name" value="RRM"/>
    <property type="match status" value="2"/>
</dbReference>
<protein>
    <recommendedName>
        <fullName evidence="6">RRM domain-containing protein</fullName>
    </recommendedName>
</protein>
<evidence type="ECO:0000256" key="3">
    <source>
        <dbReference type="ARBA" id="ARBA00023242"/>
    </source>
</evidence>
<accession>W9C562</accession>
<feature type="region of interest" description="Disordered" evidence="5">
    <location>
        <begin position="310"/>
        <end position="367"/>
    </location>
</feature>
<feature type="compositionally biased region" description="Low complexity" evidence="5">
    <location>
        <begin position="65"/>
        <end position="78"/>
    </location>
</feature>
<dbReference type="AlphaFoldDB" id="W9C562"/>
<evidence type="ECO:0000256" key="4">
    <source>
        <dbReference type="PROSITE-ProRule" id="PRU00176"/>
    </source>
</evidence>
<dbReference type="PANTHER" id="PTHR15597:SF22">
    <property type="entry name" value="RNA-BINDING FOX PROTEIN 1, ISOFORM H"/>
    <property type="match status" value="1"/>
</dbReference>
<name>W9C562_SCLBF</name>
<keyword evidence="3" id="KW-0539">Nucleus</keyword>
<dbReference type="GO" id="GO:0003729">
    <property type="term" value="F:mRNA binding"/>
    <property type="evidence" value="ECO:0007669"/>
    <property type="project" value="TreeGrafter"/>
</dbReference>
<keyword evidence="2 4" id="KW-0694">RNA-binding</keyword>
<dbReference type="EMBL" id="AYSA01000707">
    <property type="protein sequence ID" value="ESZ90054.1"/>
    <property type="molecule type" value="Genomic_DNA"/>
</dbReference>
<evidence type="ECO:0000256" key="1">
    <source>
        <dbReference type="ARBA" id="ARBA00004123"/>
    </source>
</evidence>
<feature type="compositionally biased region" description="Polar residues" evidence="5">
    <location>
        <begin position="325"/>
        <end position="334"/>
    </location>
</feature>
<evidence type="ECO:0000259" key="6">
    <source>
        <dbReference type="PROSITE" id="PS50102"/>
    </source>
</evidence>
<dbReference type="InterPro" id="IPR035979">
    <property type="entry name" value="RBD_domain_sf"/>
</dbReference>
<organism evidence="7 8">
    <name type="scientific">Sclerotinia borealis (strain F-4128)</name>
    <dbReference type="NCBI Taxonomy" id="1432307"/>
    <lineage>
        <taxon>Eukaryota</taxon>
        <taxon>Fungi</taxon>
        <taxon>Dikarya</taxon>
        <taxon>Ascomycota</taxon>
        <taxon>Pezizomycotina</taxon>
        <taxon>Leotiomycetes</taxon>
        <taxon>Helotiales</taxon>
        <taxon>Sclerotiniaceae</taxon>
        <taxon>Sclerotinia</taxon>
    </lineage>
</organism>
<feature type="region of interest" description="Disordered" evidence="5">
    <location>
        <begin position="51"/>
        <end position="78"/>
    </location>
</feature>
<comment type="subcellular location">
    <subcellularLocation>
        <location evidence="1">Nucleus</location>
    </subcellularLocation>
</comment>
<dbReference type="Proteomes" id="UP000019487">
    <property type="component" value="Unassembled WGS sequence"/>
</dbReference>
<dbReference type="InterPro" id="IPR047131">
    <property type="entry name" value="RBFOX1-like"/>
</dbReference>
<dbReference type="PANTHER" id="PTHR15597">
    <property type="entry name" value="ATAXIN 2-BINDING PROTEIN 1-RELATED"/>
    <property type="match status" value="1"/>
</dbReference>
<keyword evidence="8" id="KW-1185">Reference proteome</keyword>
<proteinExistence type="predicted"/>
<dbReference type="InterPro" id="IPR012677">
    <property type="entry name" value="Nucleotide-bd_a/b_plait_sf"/>
</dbReference>
<reference evidence="7 8" key="1">
    <citation type="journal article" date="2014" name="Genome Announc.">
        <title>Draft genome sequence of Sclerotinia borealis, a psychrophilic plant pathogenic fungus.</title>
        <authorList>
            <person name="Mardanov A.V."/>
            <person name="Beletsky A.V."/>
            <person name="Kadnikov V.V."/>
            <person name="Ignatov A.N."/>
            <person name="Ravin N.V."/>
        </authorList>
    </citation>
    <scope>NUCLEOTIDE SEQUENCE [LARGE SCALE GENOMIC DNA]</scope>
    <source>
        <strain evidence="8">F-4157</strain>
    </source>
</reference>
<evidence type="ECO:0000256" key="2">
    <source>
        <dbReference type="ARBA" id="ARBA00022884"/>
    </source>
</evidence>
<evidence type="ECO:0000313" key="8">
    <source>
        <dbReference type="Proteomes" id="UP000019487"/>
    </source>
</evidence>
<sequence>METPSTTPTEIPFVQSPFWGCRGKYPVFVVVRSEAARLRHSEAVRRSGFYKSDPFLPLPPPPPYKTQQQRQQQQTPAQAQAMATHELLTNPLAVRNPNPLNLIPFSLATGIYSPEDRDVYITYANIRPDQHVPGIPSPYTREQLERRALYIGGIPAEWQTPAFRRIFQIYGTVEKCPIIFDLTSQSTFRFVIMSTAEECRKARDTVHGFVLEHHVIYTADALPSSSLVYLRRLDMNAPAPALQVEDEDEPEIGDLDVKVKDERIALSKPYIFGSGTLDKPSTTHRHPSPPLIKLPIVKVREVDFEDEVEIQPTTRKHRPAPLNLTGANNITSRRGSLLLPPQSPFPTQSKFESIAETEEGASPTPTQPVFQTQASTWAAIVSSASPNGRNVDLHPDTPRSGRRLNSIGRIPSIPAIKPVIHESLSHQARVVLILNIPTTMTLSDISNAVREGPVVCIRFGVDADSGRRFSGIVFQHAQDAQLFYDTLRQERVDNMPNRFRFIADCVRGDPFPINDDIIAMGAPTYASRRLTIVKKAFFFAFTGRNLQTLCEKEVGKENVQLVFVYNGGNATVVFAEVSAAIKMKARLDRLRDGAGNGTSSIYEGLQVTYSKDPCELEGGLNLQAADGYHA</sequence>
<comment type="caution">
    <text evidence="7">The sequence shown here is derived from an EMBL/GenBank/DDBJ whole genome shotgun (WGS) entry which is preliminary data.</text>
</comment>
<evidence type="ECO:0000256" key="5">
    <source>
        <dbReference type="SAM" id="MobiDB-lite"/>
    </source>
</evidence>
<gene>
    <name evidence="7" type="ORF">SBOR_9558</name>
</gene>
<dbReference type="GO" id="GO:0000381">
    <property type="term" value="P:regulation of alternative mRNA splicing, via spliceosome"/>
    <property type="evidence" value="ECO:0007669"/>
    <property type="project" value="InterPro"/>
</dbReference>
<feature type="region of interest" description="Disordered" evidence="5">
    <location>
        <begin position="386"/>
        <end position="406"/>
    </location>
</feature>
<dbReference type="Gene3D" id="3.30.70.330">
    <property type="match status" value="1"/>
</dbReference>
<dbReference type="GO" id="GO:0005634">
    <property type="term" value="C:nucleus"/>
    <property type="evidence" value="ECO:0007669"/>
    <property type="project" value="UniProtKB-SubCell"/>
</dbReference>
<evidence type="ECO:0000313" key="7">
    <source>
        <dbReference type="EMBL" id="ESZ90054.1"/>
    </source>
</evidence>
<dbReference type="GO" id="GO:0005737">
    <property type="term" value="C:cytoplasm"/>
    <property type="evidence" value="ECO:0007669"/>
    <property type="project" value="TreeGrafter"/>
</dbReference>
<dbReference type="SUPFAM" id="SSF54928">
    <property type="entry name" value="RNA-binding domain, RBD"/>
    <property type="match status" value="2"/>
</dbReference>
<dbReference type="OrthoDB" id="77405at2759"/>